<comment type="subcellular location">
    <subcellularLocation>
        <location evidence="1">Secreted</location>
    </subcellularLocation>
</comment>
<dbReference type="PANTHER" id="PTHR38340">
    <property type="entry name" value="S-LAYER PROTEIN"/>
    <property type="match status" value="1"/>
</dbReference>
<dbReference type="InterPro" id="IPR011049">
    <property type="entry name" value="Serralysin-like_metalloprot_C"/>
</dbReference>
<reference evidence="3" key="1">
    <citation type="journal article" date="2020" name="mSystems">
        <title>Genome- and Community-Level Interaction Insights into Carbon Utilization and Element Cycling Functions of Hydrothermarchaeota in Hydrothermal Sediment.</title>
        <authorList>
            <person name="Zhou Z."/>
            <person name="Liu Y."/>
            <person name="Xu W."/>
            <person name="Pan J."/>
            <person name="Luo Z.H."/>
            <person name="Li M."/>
        </authorList>
    </citation>
    <scope>NUCLEOTIDE SEQUENCE [LARGE SCALE GENOMIC DNA]</scope>
    <source>
        <strain evidence="3">SpSt-374</strain>
    </source>
</reference>
<gene>
    <name evidence="3" type="ORF">ENR15_19015</name>
</gene>
<dbReference type="InterPro" id="IPR001343">
    <property type="entry name" value="Hemolysn_Ca-bd"/>
</dbReference>
<evidence type="ECO:0000313" key="3">
    <source>
        <dbReference type="EMBL" id="HGG02669.1"/>
    </source>
</evidence>
<dbReference type="InterPro" id="IPR050557">
    <property type="entry name" value="RTX_toxin/Mannuronan_C5-epim"/>
</dbReference>
<dbReference type="Pfam" id="PF00353">
    <property type="entry name" value="HemolysinCabind"/>
    <property type="match status" value="12"/>
</dbReference>
<comment type="caution">
    <text evidence="3">The sequence shown here is derived from an EMBL/GenBank/DDBJ whole genome shotgun (WGS) entry which is preliminary data.</text>
</comment>
<dbReference type="PRINTS" id="PR00313">
    <property type="entry name" value="CABNDNGRPT"/>
</dbReference>
<proteinExistence type="predicted"/>
<dbReference type="Gene3D" id="2.150.10.10">
    <property type="entry name" value="Serralysin-like metalloprotease, C-terminal"/>
    <property type="match status" value="4"/>
</dbReference>
<dbReference type="AlphaFoldDB" id="A0A7C3ZY74"/>
<dbReference type="GO" id="GO:0005576">
    <property type="term" value="C:extracellular region"/>
    <property type="evidence" value="ECO:0007669"/>
    <property type="project" value="UniProtKB-SubCell"/>
</dbReference>
<dbReference type="SUPFAM" id="SSF51120">
    <property type="entry name" value="beta-Roll"/>
    <property type="match status" value="5"/>
</dbReference>
<sequence>MVRILTNGNDTLDMSVTNAGDDSIFGLDGSDIITSDTLGGSLIAGNRDNDSLQSSGTNDTVFGGRDNDVLRSLAGNSLFFGDLGDDYFESRGSQGSDIVYGLDDNDIFNFGNGGGANLAFGNTGDDFVSGSGLGDDTLWGGQDNDTLQVVELGAGGSSGIGGFVPLNTPISNLGLSPTQGLSGGSGAVGVVTGQGAFGPPANPGDNYLSGDKGDDLVIGIGDRDTLLGGEENDTLMMLSALSSPGNQNTSLTGTGFSLSGVPRANFLDGGIGNDSLHSEGGDRGRHTLIGGDGNDTMTYIGVDSYLLGGMGDDSLTLDVENNTGIGRNTLYGGQGNDTVFAAVGGGTNWLYGDKGSDSLLGGSGDTLFGGTVGGDEEAATDNDFLSAGTLSWLNGGKGSDTLIGGGDSVTLVGGAGDDSLDAGEGNNASLLGGEGSDVLSAQGQNSSLNGGAGNDTITLTPFGNTGASTALNSTLLGGEGNDSLFALSAGGPNYLDGGTGNDILVASVVADTLIGGTGNDLYVGSEGADTLGRESGRAGNDTLYGFKGVDSLIGIRGSFDGFYYNGSDQGGDTITSFDTGIDKVYIDETAFALTTQGQQLRIGLDFFSTASGQTYGGTFTGGTSAPAIVFDAAETGGGGTLFWDPSGGGTGGTADLTAIAVIQQGQVNVNDIVIF</sequence>
<protein>
    <submittedName>
        <fullName evidence="3">Calcium-binding protein</fullName>
    </submittedName>
</protein>
<evidence type="ECO:0000256" key="2">
    <source>
        <dbReference type="ARBA" id="ARBA00022525"/>
    </source>
</evidence>
<accession>A0A7C3ZY74</accession>
<organism evidence="3">
    <name type="scientific">Planktothricoides sp. SpSt-374</name>
    <dbReference type="NCBI Taxonomy" id="2282167"/>
    <lineage>
        <taxon>Bacteria</taxon>
        <taxon>Bacillati</taxon>
        <taxon>Cyanobacteriota</taxon>
        <taxon>Cyanophyceae</taxon>
        <taxon>Oscillatoriophycideae</taxon>
        <taxon>Oscillatoriales</taxon>
        <taxon>Oscillatoriaceae</taxon>
        <taxon>Planktothricoides</taxon>
    </lineage>
</organism>
<dbReference type="PANTHER" id="PTHR38340:SF1">
    <property type="entry name" value="S-LAYER PROTEIN"/>
    <property type="match status" value="1"/>
</dbReference>
<evidence type="ECO:0000256" key="1">
    <source>
        <dbReference type="ARBA" id="ARBA00004613"/>
    </source>
</evidence>
<dbReference type="GO" id="GO:0005509">
    <property type="term" value="F:calcium ion binding"/>
    <property type="evidence" value="ECO:0007669"/>
    <property type="project" value="InterPro"/>
</dbReference>
<keyword evidence="2" id="KW-0964">Secreted</keyword>
<dbReference type="EMBL" id="DSPX01000196">
    <property type="protein sequence ID" value="HGG02669.1"/>
    <property type="molecule type" value="Genomic_DNA"/>
</dbReference>
<name>A0A7C3ZY74_9CYAN</name>